<name>A0A0G1N9R6_9BACT</name>
<accession>A0A0G1N9R6</accession>
<evidence type="ECO:0000259" key="1">
    <source>
        <dbReference type="Pfam" id="PF13649"/>
    </source>
</evidence>
<dbReference type="InterPro" id="IPR041698">
    <property type="entry name" value="Methyltransf_25"/>
</dbReference>
<dbReference type="Gene3D" id="3.40.50.150">
    <property type="entry name" value="Vaccinia Virus protein VP39"/>
    <property type="match status" value="1"/>
</dbReference>
<protein>
    <submittedName>
        <fullName evidence="2">S-adenosyl-L-methionine: L-methionine S-methyltransferase</fullName>
    </submittedName>
</protein>
<dbReference type="PANTHER" id="PTHR47087">
    <property type="entry name" value="METHIONINE S-METHYLTRANSFERASE"/>
    <property type="match status" value="1"/>
</dbReference>
<dbReference type="Proteomes" id="UP000034595">
    <property type="component" value="Unassembled WGS sequence"/>
</dbReference>
<dbReference type="EMBL" id="LCJQ01000021">
    <property type="protein sequence ID" value="KKT80949.1"/>
    <property type="molecule type" value="Genomic_DNA"/>
</dbReference>
<dbReference type="SUPFAM" id="SSF53335">
    <property type="entry name" value="S-adenosyl-L-methionine-dependent methyltransferases"/>
    <property type="match status" value="1"/>
</dbReference>
<organism evidence="2 3">
    <name type="scientific">Candidatus Azambacteria bacterium GW2011_GWA1_44_9</name>
    <dbReference type="NCBI Taxonomy" id="1618610"/>
    <lineage>
        <taxon>Bacteria</taxon>
        <taxon>Candidatus Azamiibacteriota</taxon>
    </lineage>
</organism>
<evidence type="ECO:0000313" key="3">
    <source>
        <dbReference type="Proteomes" id="UP000034595"/>
    </source>
</evidence>
<dbReference type="Pfam" id="PF13649">
    <property type="entry name" value="Methyltransf_25"/>
    <property type="match status" value="1"/>
</dbReference>
<sequence>MSNHERRILTPQDLDIEIPDFTFRPNVWTEAFLTGLSSVHIEDKRIIEIGVGTGIIGIDLLKRGAQEYIGIDIDSRILPIAHNNISRKVPEYMQKVTLLQSDLLESIPDDQSVDVICGCLPQVSKPATIELGAADSYARYFDAAKYQSALNVYGLGLNEAVLVQSKTRLKPNGSVVLVLSGRAGKNISEQLYIRNGYAPHIVFEDSIAQLRETTLSTLVQAEEQGYEFFFFQDPTCIERITVKEAEERRLSGKDSYHKIYVIEGKLN</sequence>
<reference evidence="2 3" key="1">
    <citation type="journal article" date="2015" name="Nature">
        <title>rRNA introns, odd ribosomes, and small enigmatic genomes across a large radiation of phyla.</title>
        <authorList>
            <person name="Brown C.T."/>
            <person name="Hug L.A."/>
            <person name="Thomas B.C."/>
            <person name="Sharon I."/>
            <person name="Castelle C.J."/>
            <person name="Singh A."/>
            <person name="Wilkins M.J."/>
            <person name="Williams K.H."/>
            <person name="Banfield J.F."/>
        </authorList>
    </citation>
    <scope>NUCLEOTIDE SEQUENCE [LARGE SCALE GENOMIC DNA]</scope>
</reference>
<comment type="caution">
    <text evidence="2">The sequence shown here is derived from an EMBL/GenBank/DDBJ whole genome shotgun (WGS) entry which is preliminary data.</text>
</comment>
<feature type="domain" description="Methyltransferase" evidence="1">
    <location>
        <begin position="46"/>
        <end position="118"/>
    </location>
</feature>
<dbReference type="GO" id="GO:0032259">
    <property type="term" value="P:methylation"/>
    <property type="evidence" value="ECO:0007669"/>
    <property type="project" value="UniProtKB-KW"/>
</dbReference>
<dbReference type="InterPro" id="IPR029063">
    <property type="entry name" value="SAM-dependent_MTases_sf"/>
</dbReference>
<proteinExistence type="predicted"/>
<keyword evidence="2" id="KW-0808">Transferase</keyword>
<gene>
    <name evidence="2" type="ORF">UW78_C0021G0013</name>
</gene>
<evidence type="ECO:0000313" key="2">
    <source>
        <dbReference type="EMBL" id="KKT80949.1"/>
    </source>
</evidence>
<dbReference type="PANTHER" id="PTHR47087:SF1">
    <property type="entry name" value="METHIONINE S-METHYLTRANSFERASE"/>
    <property type="match status" value="1"/>
</dbReference>
<dbReference type="GO" id="GO:0008168">
    <property type="term" value="F:methyltransferase activity"/>
    <property type="evidence" value="ECO:0007669"/>
    <property type="project" value="UniProtKB-KW"/>
</dbReference>
<dbReference type="AlphaFoldDB" id="A0A0G1N9R6"/>
<keyword evidence="2" id="KW-0489">Methyltransferase</keyword>